<dbReference type="InterPro" id="IPR050493">
    <property type="entry name" value="FAD-dep_Monooxygenase_BioMet"/>
</dbReference>
<dbReference type="PANTHER" id="PTHR13789:SF318">
    <property type="entry name" value="GERANYLGERANYL DIPHOSPHATE REDUCTASE"/>
    <property type="match status" value="1"/>
</dbReference>
<evidence type="ECO:0000256" key="4">
    <source>
        <dbReference type="ARBA" id="ARBA00023002"/>
    </source>
</evidence>
<sequence>MPRPRIAIAGAGIGGLTAALALARRGFPVALYEQAERLEEAGAGIQLSPNATRILIALGLGPALQESLVEPEAVVLRRGADGREIVRLPLDGARQRWAAPYGVIHRADLQALLLAAIAREDSVTLTLGARVATLSQDEDGVAIGIEQGADRVTARAEALVGADGLWSRVRAGLGRHAPPVFAGKRAWRAVLASEAGPAWLSRPVTTLCLGSQAHLVAYPVRGGRALNLVVIARDGDARAGWSEPMPGDRLAGRLAGWSAEIRAMLGRHEAWRTWPLFEVPSDAAMAQGRVALLGDAAHAMLPFIAQGGGMAIEDAAELAAWLGREEAPISESLAAFSRNRLPRVARVQREARANGARYHWGGALALARDAGLRLVGGPALLSRYDWLYGWTPPA</sequence>
<comment type="caution">
    <text evidence="7">The sequence shown here is derived from an EMBL/GenBank/DDBJ whole genome shotgun (WGS) entry which is preliminary data.</text>
</comment>
<keyword evidence="8" id="KW-1185">Reference proteome</keyword>
<comment type="cofactor">
    <cofactor evidence="1">
        <name>FAD</name>
        <dbReference type="ChEBI" id="CHEBI:57692"/>
    </cofactor>
</comment>
<gene>
    <name evidence="7" type="ORF">QO011_002147</name>
</gene>
<evidence type="ECO:0000256" key="5">
    <source>
        <dbReference type="ARBA" id="ARBA00023033"/>
    </source>
</evidence>
<dbReference type="Pfam" id="PF01494">
    <property type="entry name" value="FAD_binding_3"/>
    <property type="match status" value="1"/>
</dbReference>
<dbReference type="RefSeq" id="WP_307271403.1">
    <property type="nucleotide sequence ID" value="NZ_JAUSVX010000003.1"/>
</dbReference>
<protein>
    <submittedName>
        <fullName evidence="7">Salicylate hydroxylase</fullName>
        <ecNumber evidence="7">1.14.13.1</ecNumber>
    </submittedName>
</protein>
<dbReference type="SUPFAM" id="SSF54373">
    <property type="entry name" value="FAD-linked reductases, C-terminal domain"/>
    <property type="match status" value="1"/>
</dbReference>
<keyword evidence="4 7" id="KW-0560">Oxidoreductase</keyword>
<reference evidence="7 8" key="1">
    <citation type="submission" date="2023-07" db="EMBL/GenBank/DDBJ databases">
        <title>Genomic Encyclopedia of Type Strains, Phase IV (KMG-IV): sequencing the most valuable type-strain genomes for metagenomic binning, comparative biology and taxonomic classification.</title>
        <authorList>
            <person name="Goeker M."/>
        </authorList>
    </citation>
    <scope>NUCLEOTIDE SEQUENCE [LARGE SCALE GENOMIC DNA]</scope>
    <source>
        <strain evidence="7 8">DSM 19619</strain>
    </source>
</reference>
<evidence type="ECO:0000256" key="1">
    <source>
        <dbReference type="ARBA" id="ARBA00001974"/>
    </source>
</evidence>
<feature type="domain" description="FAD-binding" evidence="6">
    <location>
        <begin position="6"/>
        <end position="350"/>
    </location>
</feature>
<dbReference type="SUPFAM" id="SSF51905">
    <property type="entry name" value="FAD/NAD(P)-binding domain"/>
    <property type="match status" value="1"/>
</dbReference>
<keyword evidence="3" id="KW-0274">FAD</keyword>
<evidence type="ECO:0000313" key="8">
    <source>
        <dbReference type="Proteomes" id="UP001242480"/>
    </source>
</evidence>
<dbReference type="GO" id="GO:0018658">
    <property type="term" value="F:salicylate 1-monooxygenase activity"/>
    <property type="evidence" value="ECO:0007669"/>
    <property type="project" value="UniProtKB-EC"/>
</dbReference>
<keyword evidence="2" id="KW-0285">Flavoprotein</keyword>
<evidence type="ECO:0000256" key="2">
    <source>
        <dbReference type="ARBA" id="ARBA00022630"/>
    </source>
</evidence>
<accession>A0ABU0J4D7</accession>
<dbReference type="EC" id="1.14.13.1" evidence="7"/>
<keyword evidence="5" id="KW-0503">Monooxygenase</keyword>
<organism evidence="7 8">
    <name type="scientific">Labrys wisconsinensis</name>
    <dbReference type="NCBI Taxonomy" id="425677"/>
    <lineage>
        <taxon>Bacteria</taxon>
        <taxon>Pseudomonadati</taxon>
        <taxon>Pseudomonadota</taxon>
        <taxon>Alphaproteobacteria</taxon>
        <taxon>Hyphomicrobiales</taxon>
        <taxon>Xanthobacteraceae</taxon>
        <taxon>Labrys</taxon>
    </lineage>
</organism>
<dbReference type="Gene3D" id="3.50.50.60">
    <property type="entry name" value="FAD/NAD(P)-binding domain"/>
    <property type="match status" value="1"/>
</dbReference>
<evidence type="ECO:0000259" key="6">
    <source>
        <dbReference type="Pfam" id="PF01494"/>
    </source>
</evidence>
<evidence type="ECO:0000256" key="3">
    <source>
        <dbReference type="ARBA" id="ARBA00022827"/>
    </source>
</evidence>
<name>A0ABU0J4D7_9HYPH</name>
<dbReference type="InterPro" id="IPR036188">
    <property type="entry name" value="FAD/NAD-bd_sf"/>
</dbReference>
<dbReference type="PANTHER" id="PTHR13789">
    <property type="entry name" value="MONOOXYGENASE"/>
    <property type="match status" value="1"/>
</dbReference>
<proteinExistence type="predicted"/>
<dbReference type="PRINTS" id="PR00420">
    <property type="entry name" value="RNGMNOXGNASE"/>
</dbReference>
<evidence type="ECO:0000313" key="7">
    <source>
        <dbReference type="EMBL" id="MDQ0469136.1"/>
    </source>
</evidence>
<dbReference type="Proteomes" id="UP001242480">
    <property type="component" value="Unassembled WGS sequence"/>
</dbReference>
<dbReference type="EMBL" id="JAUSVX010000003">
    <property type="protein sequence ID" value="MDQ0469136.1"/>
    <property type="molecule type" value="Genomic_DNA"/>
</dbReference>
<dbReference type="InterPro" id="IPR002938">
    <property type="entry name" value="FAD-bd"/>
</dbReference>